<keyword evidence="6" id="KW-0742">SOS response</keyword>
<dbReference type="Gene3D" id="2.10.109.10">
    <property type="entry name" value="Umud Fragment, subunit A"/>
    <property type="match status" value="1"/>
</dbReference>
<organism evidence="9 10">
    <name type="scientific">Chitinophaga rupis</name>
    <dbReference type="NCBI Taxonomy" id="573321"/>
    <lineage>
        <taxon>Bacteria</taxon>
        <taxon>Pseudomonadati</taxon>
        <taxon>Bacteroidota</taxon>
        <taxon>Chitinophagia</taxon>
        <taxon>Chitinophagales</taxon>
        <taxon>Chitinophagaceae</taxon>
        <taxon>Chitinophaga</taxon>
    </lineage>
</organism>
<evidence type="ECO:0000256" key="1">
    <source>
        <dbReference type="ARBA" id="ARBA00007484"/>
    </source>
</evidence>
<dbReference type="GO" id="GO:0006355">
    <property type="term" value="P:regulation of DNA-templated transcription"/>
    <property type="evidence" value="ECO:0007669"/>
    <property type="project" value="InterPro"/>
</dbReference>
<keyword evidence="4 7" id="KW-0068">Autocatalytic cleavage</keyword>
<accession>A0A1H7PD39</accession>
<dbReference type="InterPro" id="IPR039418">
    <property type="entry name" value="LexA-like"/>
</dbReference>
<dbReference type="GO" id="GO:0009432">
    <property type="term" value="P:SOS response"/>
    <property type="evidence" value="ECO:0007669"/>
    <property type="project" value="UniProtKB-KW"/>
</dbReference>
<dbReference type="STRING" id="573321.SAMN04488505_10246"/>
<dbReference type="EMBL" id="FOBB01000002">
    <property type="protein sequence ID" value="SEL33195.1"/>
    <property type="molecule type" value="Genomic_DNA"/>
</dbReference>
<dbReference type="InterPro" id="IPR036286">
    <property type="entry name" value="LexA/Signal_pep-like_sf"/>
</dbReference>
<evidence type="ECO:0000259" key="8">
    <source>
        <dbReference type="Pfam" id="PF00717"/>
    </source>
</evidence>
<dbReference type="SUPFAM" id="SSF51306">
    <property type="entry name" value="LexA/Signal peptidase"/>
    <property type="match status" value="1"/>
</dbReference>
<evidence type="ECO:0000256" key="4">
    <source>
        <dbReference type="ARBA" id="ARBA00022813"/>
    </source>
</evidence>
<evidence type="ECO:0000256" key="7">
    <source>
        <dbReference type="RuleBase" id="RU003991"/>
    </source>
</evidence>
<gene>
    <name evidence="9" type="ORF">SAMN04488505_10246</name>
</gene>
<sequence>MKETIGMLAPASLMIPFIDTNAAYREPASNDTENLLDLGQMLQPHPGNSSMLQIKGDSMQDANMPHGSWAVVDRIAKPASGSIVVAMLDNELTVKRLVKAGRNWVLHPENAFYKPVIITEEMDFRVLGVITHVIVDLRK</sequence>
<dbReference type="GO" id="GO:0003677">
    <property type="term" value="F:DNA binding"/>
    <property type="evidence" value="ECO:0007669"/>
    <property type="project" value="InterPro"/>
</dbReference>
<dbReference type="Proteomes" id="UP000198984">
    <property type="component" value="Unassembled WGS sequence"/>
</dbReference>
<dbReference type="InterPro" id="IPR006197">
    <property type="entry name" value="Peptidase_S24_LexA"/>
</dbReference>
<evidence type="ECO:0000256" key="2">
    <source>
        <dbReference type="ARBA" id="ARBA00022763"/>
    </source>
</evidence>
<protein>
    <submittedName>
        <fullName evidence="9">SOS response UmuD protein. Serine peptidase. MEROPS family S24</fullName>
    </submittedName>
</protein>
<keyword evidence="10" id="KW-1185">Reference proteome</keyword>
<evidence type="ECO:0000313" key="10">
    <source>
        <dbReference type="Proteomes" id="UP000198984"/>
    </source>
</evidence>
<evidence type="ECO:0000313" key="9">
    <source>
        <dbReference type="EMBL" id="SEL33195.1"/>
    </source>
</evidence>
<dbReference type="PRINTS" id="PR00726">
    <property type="entry name" value="LEXASERPTASE"/>
</dbReference>
<evidence type="ECO:0000256" key="5">
    <source>
        <dbReference type="ARBA" id="ARBA00023204"/>
    </source>
</evidence>
<dbReference type="PANTHER" id="PTHR33516:SF2">
    <property type="entry name" value="LEXA REPRESSOR-RELATED"/>
    <property type="match status" value="1"/>
</dbReference>
<dbReference type="InterPro" id="IPR050077">
    <property type="entry name" value="LexA_repressor"/>
</dbReference>
<dbReference type="GO" id="GO:0016787">
    <property type="term" value="F:hydrolase activity"/>
    <property type="evidence" value="ECO:0007669"/>
    <property type="project" value="UniProtKB-KW"/>
</dbReference>
<evidence type="ECO:0000256" key="6">
    <source>
        <dbReference type="ARBA" id="ARBA00023236"/>
    </source>
</evidence>
<dbReference type="AlphaFoldDB" id="A0A1H7PD39"/>
<dbReference type="CDD" id="cd06529">
    <property type="entry name" value="S24_LexA-like"/>
    <property type="match status" value="1"/>
</dbReference>
<feature type="domain" description="Peptidase S24/S26A/S26B/S26C" evidence="8">
    <location>
        <begin position="21"/>
        <end position="130"/>
    </location>
</feature>
<dbReference type="OrthoDB" id="9787787at2"/>
<keyword evidence="2" id="KW-0227">DNA damage</keyword>
<dbReference type="GO" id="GO:0006281">
    <property type="term" value="P:DNA repair"/>
    <property type="evidence" value="ECO:0007669"/>
    <property type="project" value="UniProtKB-KW"/>
</dbReference>
<dbReference type="Pfam" id="PF00717">
    <property type="entry name" value="Peptidase_S24"/>
    <property type="match status" value="1"/>
</dbReference>
<dbReference type="RefSeq" id="WP_089908604.1">
    <property type="nucleotide sequence ID" value="NZ_FOBB01000002.1"/>
</dbReference>
<comment type="similarity">
    <text evidence="1 7">Belongs to the peptidase S24 family.</text>
</comment>
<proteinExistence type="inferred from homology"/>
<dbReference type="PANTHER" id="PTHR33516">
    <property type="entry name" value="LEXA REPRESSOR"/>
    <property type="match status" value="1"/>
</dbReference>
<evidence type="ECO:0000256" key="3">
    <source>
        <dbReference type="ARBA" id="ARBA00022801"/>
    </source>
</evidence>
<reference evidence="9 10" key="1">
    <citation type="submission" date="2016-10" db="EMBL/GenBank/DDBJ databases">
        <authorList>
            <person name="de Groot N.N."/>
        </authorList>
    </citation>
    <scope>NUCLEOTIDE SEQUENCE [LARGE SCALE GENOMIC DNA]</scope>
    <source>
        <strain evidence="9 10">DSM 21039</strain>
    </source>
</reference>
<keyword evidence="3 7" id="KW-0378">Hydrolase</keyword>
<name>A0A1H7PD39_9BACT</name>
<keyword evidence="5" id="KW-0234">DNA repair</keyword>
<dbReference type="InterPro" id="IPR015927">
    <property type="entry name" value="Peptidase_S24_S26A/B/C"/>
</dbReference>